<dbReference type="HOGENOM" id="CLU_1903884_0_0_11"/>
<dbReference type="KEGG" id="jde:Jden_1531"/>
<organism evidence="1 2">
    <name type="scientific">Jonesia denitrificans (strain ATCC 14870 / DSM 20603 / BCRC 15368 / CIP 55.134 / JCM 11481 / NBRC 15587 / NCTC 10816 / Prevot 55134)</name>
    <name type="common">Listeria denitrificans</name>
    <dbReference type="NCBI Taxonomy" id="471856"/>
    <lineage>
        <taxon>Bacteria</taxon>
        <taxon>Bacillati</taxon>
        <taxon>Actinomycetota</taxon>
        <taxon>Actinomycetes</taxon>
        <taxon>Micrococcales</taxon>
        <taxon>Jonesiaceae</taxon>
        <taxon>Jonesia</taxon>
    </lineage>
</organism>
<dbReference type="EMBL" id="CP001706">
    <property type="protein sequence ID" value="ACV09179.1"/>
    <property type="molecule type" value="Genomic_DNA"/>
</dbReference>
<dbReference type="Proteomes" id="UP000000628">
    <property type="component" value="Chromosome"/>
</dbReference>
<protein>
    <recommendedName>
        <fullName evidence="3">Lipoprotein</fullName>
    </recommendedName>
</protein>
<dbReference type="AlphaFoldDB" id="C7R509"/>
<evidence type="ECO:0008006" key="3">
    <source>
        <dbReference type="Google" id="ProtNLM"/>
    </source>
</evidence>
<sequence length="133" mass="14215">MKRTVTALALGTAVVIFMMGCTVDRNNQPDNNGGIEVRIQEVPVDSWDGDESSLGAIVSDGVIVYTAAGSSSCPDLVESVTAGTDTVTLHIVDYPPNTACTMDYVPVRQEISRTDGKDFSSDIEVVIDHPRQP</sequence>
<reference evidence="1 2" key="1">
    <citation type="journal article" date="2009" name="Stand. Genomic Sci.">
        <title>Complete genome sequence of Jonesia denitrificans type strain (Prevot 55134).</title>
        <authorList>
            <person name="Pukall R."/>
            <person name="Gehrich-Schroter G."/>
            <person name="Lapidus A."/>
            <person name="Nolan M."/>
            <person name="Glavina Del Rio T."/>
            <person name="Lucas S."/>
            <person name="Chen F."/>
            <person name="Tice H."/>
            <person name="Pitluck S."/>
            <person name="Cheng J.F."/>
            <person name="Copeland A."/>
            <person name="Saunders E."/>
            <person name="Brettin T."/>
            <person name="Detter J.C."/>
            <person name="Bruce D."/>
            <person name="Goodwin L."/>
            <person name="Pati A."/>
            <person name="Ivanova N."/>
            <person name="Mavromatis K."/>
            <person name="Ovchinnikova G."/>
            <person name="Chen A."/>
            <person name="Palaniappan K."/>
            <person name="Land M."/>
            <person name="Hauser L."/>
            <person name="Chang Y.J."/>
            <person name="Jeffries C.D."/>
            <person name="Chain P."/>
            <person name="Goker M."/>
            <person name="Bristow J."/>
            <person name="Eisen J.A."/>
            <person name="Markowitz V."/>
            <person name="Hugenholtz P."/>
            <person name="Kyrpides N.C."/>
            <person name="Klenk H.P."/>
            <person name="Han C."/>
        </authorList>
    </citation>
    <scope>NUCLEOTIDE SEQUENCE [LARGE SCALE GENOMIC DNA]</scope>
    <source>
        <strain evidence="2">ATCC 14870 / DSM 20603 / BCRC 15368 / CIP 55.134 / JCM 11481 / NBRC 15587 / NCTC 10816 / Prevot 55134</strain>
    </source>
</reference>
<keyword evidence="2" id="KW-1185">Reference proteome</keyword>
<dbReference type="PROSITE" id="PS51257">
    <property type="entry name" value="PROKAR_LIPOPROTEIN"/>
    <property type="match status" value="1"/>
</dbReference>
<evidence type="ECO:0000313" key="2">
    <source>
        <dbReference type="Proteomes" id="UP000000628"/>
    </source>
</evidence>
<name>C7R509_JONDD</name>
<proteinExistence type="predicted"/>
<gene>
    <name evidence="1" type="ordered locus">Jden_1531</name>
</gene>
<evidence type="ECO:0000313" key="1">
    <source>
        <dbReference type="EMBL" id="ACV09179.1"/>
    </source>
</evidence>
<accession>C7R509</accession>